<organism evidence="2 3">
    <name type="scientific">Effusibacillus consociatus</name>
    <dbReference type="NCBI Taxonomy" id="1117041"/>
    <lineage>
        <taxon>Bacteria</taxon>
        <taxon>Bacillati</taxon>
        <taxon>Bacillota</taxon>
        <taxon>Bacilli</taxon>
        <taxon>Bacillales</taxon>
        <taxon>Alicyclobacillaceae</taxon>
        <taxon>Effusibacillus</taxon>
    </lineage>
</organism>
<dbReference type="EMBL" id="JBHSHC010000096">
    <property type="protein sequence ID" value="MFC4768148.1"/>
    <property type="molecule type" value="Genomic_DNA"/>
</dbReference>
<accession>A0ABV9Q308</accession>
<evidence type="ECO:0000313" key="2">
    <source>
        <dbReference type="EMBL" id="MFC4768148.1"/>
    </source>
</evidence>
<gene>
    <name evidence="2" type="ORF">ACFO8Q_12395</name>
</gene>
<protein>
    <submittedName>
        <fullName evidence="2">Uncharacterized protein</fullName>
    </submittedName>
</protein>
<evidence type="ECO:0000313" key="3">
    <source>
        <dbReference type="Proteomes" id="UP001596002"/>
    </source>
</evidence>
<reference evidence="3" key="1">
    <citation type="journal article" date="2019" name="Int. J. Syst. Evol. Microbiol.">
        <title>The Global Catalogue of Microorganisms (GCM) 10K type strain sequencing project: providing services to taxonomists for standard genome sequencing and annotation.</title>
        <authorList>
            <consortium name="The Broad Institute Genomics Platform"/>
            <consortium name="The Broad Institute Genome Sequencing Center for Infectious Disease"/>
            <person name="Wu L."/>
            <person name="Ma J."/>
        </authorList>
    </citation>
    <scope>NUCLEOTIDE SEQUENCE [LARGE SCALE GENOMIC DNA]</scope>
    <source>
        <strain evidence="3">WYCCWR 12678</strain>
    </source>
</reference>
<evidence type="ECO:0000256" key="1">
    <source>
        <dbReference type="SAM" id="MobiDB-lite"/>
    </source>
</evidence>
<feature type="region of interest" description="Disordered" evidence="1">
    <location>
        <begin position="1"/>
        <end position="60"/>
    </location>
</feature>
<name>A0ABV9Q308_9BACL</name>
<dbReference type="RefSeq" id="WP_380026072.1">
    <property type="nucleotide sequence ID" value="NZ_JBHSHC010000096.1"/>
</dbReference>
<keyword evidence="3" id="KW-1185">Reference proteome</keyword>
<dbReference type="Proteomes" id="UP001596002">
    <property type="component" value="Unassembled WGS sequence"/>
</dbReference>
<proteinExistence type="predicted"/>
<comment type="caution">
    <text evidence="2">The sequence shown here is derived from an EMBL/GenBank/DDBJ whole genome shotgun (WGS) entry which is preliminary data.</text>
</comment>
<sequence>MDRQTPEIPQVDLPDEVTQVDMPEIGETTPHPQTPDPQAVTFTESSEAAERKISKIGFAP</sequence>